<evidence type="ECO:0000256" key="1">
    <source>
        <dbReference type="ARBA" id="ARBA00006484"/>
    </source>
</evidence>
<dbReference type="PRINTS" id="PR00080">
    <property type="entry name" value="SDRFAMILY"/>
</dbReference>
<comment type="caution">
    <text evidence="4">The sequence shown here is derived from an EMBL/GenBank/DDBJ whole genome shotgun (WGS) entry which is preliminary data.</text>
</comment>
<proteinExistence type="inferred from homology"/>
<keyword evidence="2" id="KW-0560">Oxidoreductase</keyword>
<evidence type="ECO:0000313" key="5">
    <source>
        <dbReference type="Proteomes" id="UP000826651"/>
    </source>
</evidence>
<dbReference type="PROSITE" id="PS00061">
    <property type="entry name" value="ADH_SHORT"/>
    <property type="match status" value="1"/>
</dbReference>
<feature type="region of interest" description="Disordered" evidence="3">
    <location>
        <begin position="1"/>
        <end position="21"/>
    </location>
</feature>
<dbReference type="PANTHER" id="PTHR42760">
    <property type="entry name" value="SHORT-CHAIN DEHYDROGENASES/REDUCTASES FAMILY MEMBER"/>
    <property type="match status" value="1"/>
</dbReference>
<evidence type="ECO:0000256" key="3">
    <source>
        <dbReference type="SAM" id="MobiDB-lite"/>
    </source>
</evidence>
<dbReference type="InterPro" id="IPR002347">
    <property type="entry name" value="SDR_fam"/>
</dbReference>
<dbReference type="PANTHER" id="PTHR42760:SF133">
    <property type="entry name" value="3-OXOACYL-[ACYL-CARRIER-PROTEIN] REDUCTASE"/>
    <property type="match status" value="1"/>
</dbReference>
<dbReference type="EMBL" id="JAGSHT010000005">
    <property type="protein sequence ID" value="MBZ2195583.1"/>
    <property type="molecule type" value="Genomic_DNA"/>
</dbReference>
<sequence>MVWIPSTEGTGADPLRDGGASGGSVVVTGGSGGIGRVIADHLAESGQVVTLDPAPATHTSARIQHVQADAADAEACREAARLAETRGPLRGWVNNAAIFSDAGLATANATEIGALITANVSLALVGTHTAVRHFLTHGRPGSIVNVSSHQSQRPVRGALPYATAKAAVEGLTRAAAVDHGPQGIRVNAVALGSIATARYEEYRRAHPDVDAQMAVLHPLGHVGRPVDVAEAVAFLLSPQSAFITGVVIPIDGGRSVLGLDPEAR</sequence>
<evidence type="ECO:0000313" key="4">
    <source>
        <dbReference type="EMBL" id="MBZ2195583.1"/>
    </source>
</evidence>
<accession>A0ABS7S6S3</accession>
<evidence type="ECO:0000256" key="2">
    <source>
        <dbReference type="ARBA" id="ARBA00023002"/>
    </source>
</evidence>
<organism evidence="4 5">
    <name type="scientific">Occultella gossypii</name>
    <dbReference type="NCBI Taxonomy" id="2800820"/>
    <lineage>
        <taxon>Bacteria</taxon>
        <taxon>Bacillati</taxon>
        <taxon>Actinomycetota</taxon>
        <taxon>Actinomycetes</taxon>
        <taxon>Micrococcales</taxon>
        <taxon>Ruaniaceae</taxon>
        <taxon>Occultella</taxon>
    </lineage>
</organism>
<keyword evidence="5" id="KW-1185">Reference proteome</keyword>
<dbReference type="Proteomes" id="UP000826651">
    <property type="component" value="Unassembled WGS sequence"/>
</dbReference>
<dbReference type="Pfam" id="PF13561">
    <property type="entry name" value="adh_short_C2"/>
    <property type="match status" value="1"/>
</dbReference>
<dbReference type="RefSeq" id="WP_223403659.1">
    <property type="nucleotide sequence ID" value="NZ_JAGSHT010000005.1"/>
</dbReference>
<dbReference type="SUPFAM" id="SSF51735">
    <property type="entry name" value="NAD(P)-binding Rossmann-fold domains"/>
    <property type="match status" value="1"/>
</dbReference>
<dbReference type="Gene3D" id="3.40.50.720">
    <property type="entry name" value="NAD(P)-binding Rossmann-like Domain"/>
    <property type="match status" value="1"/>
</dbReference>
<reference evidence="4 5" key="1">
    <citation type="submission" date="2021-04" db="EMBL/GenBank/DDBJ databases">
        <title>Ruania sp. nov., isolated from sandy soil of mangrove forest.</title>
        <authorList>
            <person name="Ge X."/>
            <person name="Huang R."/>
            <person name="Liu W."/>
        </authorList>
    </citation>
    <scope>NUCLEOTIDE SEQUENCE [LARGE SCALE GENOMIC DNA]</scope>
    <source>
        <strain evidence="4 5">N2-46</strain>
    </source>
</reference>
<dbReference type="InterPro" id="IPR036291">
    <property type="entry name" value="NAD(P)-bd_dom_sf"/>
</dbReference>
<comment type="similarity">
    <text evidence="1">Belongs to the short-chain dehydrogenases/reductases (SDR) family.</text>
</comment>
<dbReference type="CDD" id="cd05233">
    <property type="entry name" value="SDR_c"/>
    <property type="match status" value="1"/>
</dbReference>
<gene>
    <name evidence="4" type="ORF">KCQ71_05420</name>
</gene>
<name>A0ABS7S6S3_9MICO</name>
<protein>
    <submittedName>
        <fullName evidence="4">SDR family oxidoreductase</fullName>
    </submittedName>
</protein>
<dbReference type="PRINTS" id="PR00081">
    <property type="entry name" value="GDHRDH"/>
</dbReference>
<dbReference type="InterPro" id="IPR020904">
    <property type="entry name" value="Sc_DH/Rdtase_CS"/>
</dbReference>